<proteinExistence type="predicted"/>
<keyword evidence="2" id="KW-1185">Reference proteome</keyword>
<dbReference type="EMBL" id="MU274909">
    <property type="protein sequence ID" value="KAI0089751.1"/>
    <property type="molecule type" value="Genomic_DNA"/>
</dbReference>
<accession>A0ACB8U642</accession>
<evidence type="ECO:0000313" key="1">
    <source>
        <dbReference type="EMBL" id="KAI0089751.1"/>
    </source>
</evidence>
<organism evidence="1 2">
    <name type="scientific">Irpex rosettiformis</name>
    <dbReference type="NCBI Taxonomy" id="378272"/>
    <lineage>
        <taxon>Eukaryota</taxon>
        <taxon>Fungi</taxon>
        <taxon>Dikarya</taxon>
        <taxon>Basidiomycota</taxon>
        <taxon>Agaricomycotina</taxon>
        <taxon>Agaricomycetes</taxon>
        <taxon>Polyporales</taxon>
        <taxon>Irpicaceae</taxon>
        <taxon>Irpex</taxon>
    </lineage>
</organism>
<protein>
    <submittedName>
        <fullName evidence="1">Uncharacterized protein</fullName>
    </submittedName>
</protein>
<name>A0ACB8U642_9APHY</name>
<dbReference type="Proteomes" id="UP001055072">
    <property type="component" value="Unassembled WGS sequence"/>
</dbReference>
<comment type="caution">
    <text evidence="1">The sequence shown here is derived from an EMBL/GenBank/DDBJ whole genome shotgun (WGS) entry which is preliminary data.</text>
</comment>
<reference evidence="1" key="1">
    <citation type="journal article" date="2021" name="Environ. Microbiol.">
        <title>Gene family expansions and transcriptome signatures uncover fungal adaptations to wood decay.</title>
        <authorList>
            <person name="Hage H."/>
            <person name="Miyauchi S."/>
            <person name="Viragh M."/>
            <person name="Drula E."/>
            <person name="Min B."/>
            <person name="Chaduli D."/>
            <person name="Navarro D."/>
            <person name="Favel A."/>
            <person name="Norest M."/>
            <person name="Lesage-Meessen L."/>
            <person name="Balint B."/>
            <person name="Merenyi Z."/>
            <person name="de Eugenio L."/>
            <person name="Morin E."/>
            <person name="Martinez A.T."/>
            <person name="Baldrian P."/>
            <person name="Stursova M."/>
            <person name="Martinez M.J."/>
            <person name="Novotny C."/>
            <person name="Magnuson J.K."/>
            <person name="Spatafora J.W."/>
            <person name="Maurice S."/>
            <person name="Pangilinan J."/>
            <person name="Andreopoulos W."/>
            <person name="LaButti K."/>
            <person name="Hundley H."/>
            <person name="Na H."/>
            <person name="Kuo A."/>
            <person name="Barry K."/>
            <person name="Lipzen A."/>
            <person name="Henrissat B."/>
            <person name="Riley R."/>
            <person name="Ahrendt S."/>
            <person name="Nagy L.G."/>
            <person name="Grigoriev I.V."/>
            <person name="Martin F."/>
            <person name="Rosso M.N."/>
        </authorList>
    </citation>
    <scope>NUCLEOTIDE SEQUENCE</scope>
    <source>
        <strain evidence="1">CBS 384.51</strain>
    </source>
</reference>
<evidence type="ECO:0000313" key="2">
    <source>
        <dbReference type="Proteomes" id="UP001055072"/>
    </source>
</evidence>
<gene>
    <name evidence="1" type="ORF">BDY19DRAFT_940637</name>
</gene>
<sequence length="471" mass="53933">MKTQQLQRGKTVFMSTFKSASPLEKLPDEVLAHIFKLGLVPFGQPTPGSLSEVTAQKSFRFPVLQDIPFTPLDTSFEDSVSKVCRKWRCVALDTALLWNRVDFWGGPLYERSLSSIQRSKNALLDILILAPDILTTGVDYQQKNKPSPIEFILDVLLPHLHRWRSFVFHAVDVKGRQMRNLISKLGDVGAARELQLLCLSAQPTFAVKYMPQEMADSRNIRLFGGETPKLRAIWISRSFFSWKLSNIMQANLTNLIICNMYPTARVSITEFLHLLQSTPQLHFLDLYVCQFYMTSPEESDTTPVVTLPELAQFRTTQSDSDWTVMPLLTLLRHVILPKLRHFSLDFLYCNDCREVVATLLERMPLENLTHVALTLDLWSQKANCADLLLELCKRLVKVEELHLKNPKDNATNAIFCSTWKNQEAFPRVTTLLIEDLRGEKGPNVEFLRSIPGRPLQEIRILSTHWKPLQSV</sequence>